<dbReference type="AlphaFoldDB" id="A0A165PHF3"/>
<dbReference type="InParanoid" id="A0A165PHF3"/>
<organism evidence="1 2">
    <name type="scientific">Neolentinus lepideus HHB14362 ss-1</name>
    <dbReference type="NCBI Taxonomy" id="1314782"/>
    <lineage>
        <taxon>Eukaryota</taxon>
        <taxon>Fungi</taxon>
        <taxon>Dikarya</taxon>
        <taxon>Basidiomycota</taxon>
        <taxon>Agaricomycotina</taxon>
        <taxon>Agaricomycetes</taxon>
        <taxon>Gloeophyllales</taxon>
        <taxon>Gloeophyllaceae</taxon>
        <taxon>Neolentinus</taxon>
    </lineage>
</organism>
<name>A0A165PHF3_9AGAM</name>
<gene>
    <name evidence="1" type="ORF">NEOLEDRAFT_797868</name>
</gene>
<evidence type="ECO:0000313" key="1">
    <source>
        <dbReference type="EMBL" id="KZT21046.1"/>
    </source>
</evidence>
<keyword evidence="2" id="KW-1185">Reference proteome</keyword>
<evidence type="ECO:0000313" key="2">
    <source>
        <dbReference type="Proteomes" id="UP000076761"/>
    </source>
</evidence>
<accession>A0A165PHF3</accession>
<dbReference type="EMBL" id="KV425611">
    <property type="protein sequence ID" value="KZT21046.1"/>
    <property type="molecule type" value="Genomic_DNA"/>
</dbReference>
<protein>
    <submittedName>
        <fullName evidence="1">Uncharacterized protein</fullName>
    </submittedName>
</protein>
<dbReference type="Proteomes" id="UP000076761">
    <property type="component" value="Unassembled WGS sequence"/>
</dbReference>
<proteinExistence type="predicted"/>
<reference evidence="1 2" key="1">
    <citation type="journal article" date="2016" name="Mol. Biol. Evol.">
        <title>Comparative Genomics of Early-Diverging Mushroom-Forming Fungi Provides Insights into the Origins of Lignocellulose Decay Capabilities.</title>
        <authorList>
            <person name="Nagy L.G."/>
            <person name="Riley R."/>
            <person name="Tritt A."/>
            <person name="Adam C."/>
            <person name="Daum C."/>
            <person name="Floudas D."/>
            <person name="Sun H."/>
            <person name="Yadav J.S."/>
            <person name="Pangilinan J."/>
            <person name="Larsson K.H."/>
            <person name="Matsuura K."/>
            <person name="Barry K."/>
            <person name="Labutti K."/>
            <person name="Kuo R."/>
            <person name="Ohm R.A."/>
            <person name="Bhattacharya S.S."/>
            <person name="Shirouzu T."/>
            <person name="Yoshinaga Y."/>
            <person name="Martin F.M."/>
            <person name="Grigoriev I.V."/>
            <person name="Hibbett D.S."/>
        </authorList>
    </citation>
    <scope>NUCLEOTIDE SEQUENCE [LARGE SCALE GENOMIC DNA]</scope>
    <source>
        <strain evidence="1 2">HHB14362 ss-1</strain>
    </source>
</reference>
<sequence>MESRPRAYYMNMHTGRNFKNFTDKPLAPVLSCAVFLASYTALPVRIHVCVVRLWDRSGNVCILFPKSPY</sequence>